<evidence type="ECO:0000256" key="4">
    <source>
        <dbReference type="PIRNR" id="PIRNR008716"/>
    </source>
</evidence>
<name>A0A7S0NDK2_9EUKA</name>
<evidence type="ECO:0000256" key="1">
    <source>
        <dbReference type="ARBA" id="ARBA00008451"/>
    </source>
</evidence>
<feature type="active site" description="Glycyl thioester intermediate" evidence="5">
    <location>
        <position position="116"/>
    </location>
</feature>
<organism evidence="6">
    <name type="scientific">Phaeocystis antarctica</name>
    <dbReference type="NCBI Taxonomy" id="33657"/>
    <lineage>
        <taxon>Eukaryota</taxon>
        <taxon>Haptista</taxon>
        <taxon>Haptophyta</taxon>
        <taxon>Prymnesiophyceae</taxon>
        <taxon>Phaeocystales</taxon>
        <taxon>Phaeocystaceae</taxon>
        <taxon>Phaeocystis</taxon>
    </lineage>
</organism>
<dbReference type="GO" id="GO:0061657">
    <property type="term" value="F:UFM1 conjugating enzyme activity"/>
    <property type="evidence" value="ECO:0007669"/>
    <property type="project" value="InterPro"/>
</dbReference>
<keyword evidence="3 4" id="KW-0833">Ubl conjugation pathway</keyword>
<dbReference type="PANTHER" id="PTHR12921">
    <property type="entry name" value="UBIQUITIN-FOLD MODIFIER-CONJUGATING ENZYME 1"/>
    <property type="match status" value="1"/>
</dbReference>
<protein>
    <recommendedName>
        <fullName evidence="2 4">Ubiquitin-fold modifier-conjugating enzyme 1</fullName>
    </recommendedName>
</protein>
<dbReference type="Gene3D" id="3.10.110.10">
    <property type="entry name" value="Ubiquitin Conjugating Enzyme"/>
    <property type="match status" value="1"/>
</dbReference>
<dbReference type="InterPro" id="IPR014806">
    <property type="entry name" value="Ufc1"/>
</dbReference>
<sequence length="168" mass="19067">MVDASTKSTVQMLPLLSSTAGPRDGEEWIARVKEEYRALIEYQRINKEAGNEWFTIESNKTGTRWTGKVWYFHDRLKYEYDLEFDLPVTYPNVAPELALPELDGKTEKMYRGGKICLDGHFRPLWARNVPRFGIAHAMALGMGPWLAVEIPALVAAGRITHKDAEKAA</sequence>
<dbReference type="PIRSF" id="PIRSF008716">
    <property type="entry name" value="DUF1782"/>
    <property type="match status" value="1"/>
</dbReference>
<dbReference type="EMBL" id="HBEP01033426">
    <property type="protein sequence ID" value="CAD8507257.1"/>
    <property type="molecule type" value="Transcribed_RNA"/>
</dbReference>
<evidence type="ECO:0000256" key="3">
    <source>
        <dbReference type="ARBA" id="ARBA00022786"/>
    </source>
</evidence>
<proteinExistence type="inferred from homology"/>
<dbReference type="PANTHER" id="PTHR12921:SF0">
    <property type="entry name" value="UBIQUITIN-FOLD MODIFIER-CONJUGATING ENZYME 1"/>
    <property type="match status" value="1"/>
</dbReference>
<dbReference type="InterPro" id="IPR016135">
    <property type="entry name" value="UBQ-conjugating_enzyme/RWD"/>
</dbReference>
<reference evidence="6" key="1">
    <citation type="submission" date="2021-01" db="EMBL/GenBank/DDBJ databases">
        <authorList>
            <person name="Corre E."/>
            <person name="Pelletier E."/>
            <person name="Niang G."/>
            <person name="Scheremetjew M."/>
            <person name="Finn R."/>
            <person name="Kale V."/>
            <person name="Holt S."/>
            <person name="Cochrane G."/>
            <person name="Meng A."/>
            <person name="Brown T."/>
            <person name="Cohen L."/>
        </authorList>
    </citation>
    <scope>NUCLEOTIDE SEQUENCE</scope>
    <source>
        <strain evidence="6">CCMP1374</strain>
    </source>
</reference>
<dbReference type="AlphaFoldDB" id="A0A7S0NDK2"/>
<evidence type="ECO:0000313" key="6">
    <source>
        <dbReference type="EMBL" id="CAD8507257.1"/>
    </source>
</evidence>
<evidence type="ECO:0000256" key="2">
    <source>
        <dbReference type="ARBA" id="ARBA00013306"/>
    </source>
</evidence>
<dbReference type="SUPFAM" id="SSF54495">
    <property type="entry name" value="UBC-like"/>
    <property type="match status" value="1"/>
</dbReference>
<accession>A0A7S0NDK2</accession>
<comment type="similarity">
    <text evidence="1 4">Belongs to the ubiquitin-conjugating enzyme family. UFC1 subfamily.</text>
</comment>
<dbReference type="Pfam" id="PF08694">
    <property type="entry name" value="UFC1"/>
    <property type="match status" value="1"/>
</dbReference>
<evidence type="ECO:0000256" key="5">
    <source>
        <dbReference type="PIRSR" id="PIRSR008716-1"/>
    </source>
</evidence>
<gene>
    <name evidence="6" type="ORF">PANT1444_LOCUS18903</name>
</gene>
<dbReference type="GO" id="GO:0005737">
    <property type="term" value="C:cytoplasm"/>
    <property type="evidence" value="ECO:0007669"/>
    <property type="project" value="TreeGrafter"/>
</dbReference>
<dbReference type="CDD" id="cd11686">
    <property type="entry name" value="UBCc_UFC1"/>
    <property type="match status" value="1"/>
</dbReference>
<dbReference type="GO" id="GO:1990592">
    <property type="term" value="P:protein K69-linked ufmylation"/>
    <property type="evidence" value="ECO:0007669"/>
    <property type="project" value="TreeGrafter"/>
</dbReference>
<comment type="function">
    <text evidence="4">E2-like enzyme which forms an intermediate with UFM1 via a thioester linkage.</text>
</comment>